<dbReference type="Gene3D" id="3.30.9.10">
    <property type="entry name" value="D-Amino Acid Oxidase, subunit A, domain 2"/>
    <property type="match status" value="2"/>
</dbReference>
<dbReference type="RefSeq" id="WP_077120403.1">
    <property type="nucleotide sequence ID" value="NZ_MUKP01000020.1"/>
</dbReference>
<name>A0A1W0B9X7_9NOCA</name>
<evidence type="ECO:0000259" key="2">
    <source>
        <dbReference type="Pfam" id="PF01494"/>
    </source>
</evidence>
<accession>A0A1W0B9X7</accession>
<comment type="caution">
    <text evidence="3">The sequence shown here is derived from an EMBL/GenBank/DDBJ whole genome shotgun (WGS) entry which is preliminary data.</text>
</comment>
<reference evidence="3 4" key="1">
    <citation type="journal article" date="2016" name="Antonie Van Leeuwenhoek">
        <title>Nocardia donostiensis sp. nov., isolated from human respiratory specimens.</title>
        <authorList>
            <person name="Ercibengoa M."/>
            <person name="Bell M."/>
            <person name="Marimon J.M."/>
            <person name="Humrighouse B."/>
            <person name="Klenk H.P."/>
            <person name="Potter G."/>
            <person name="Perez-Trallero E."/>
        </authorList>
    </citation>
    <scope>NUCLEOTIDE SEQUENCE [LARGE SCALE GENOMIC DNA]</scope>
    <source>
        <strain evidence="3 4">X1655</strain>
    </source>
</reference>
<dbReference type="InterPro" id="IPR036188">
    <property type="entry name" value="FAD/NAD-bd_sf"/>
</dbReference>
<dbReference type="PANTHER" id="PTHR43476">
    <property type="entry name" value="3-(3-HYDROXY-PHENYL)PROPIONATE/3-HYDROXYCINNAMIC ACID HYDROXYLASE"/>
    <property type="match status" value="1"/>
</dbReference>
<protein>
    <recommendedName>
        <fullName evidence="2">FAD-binding domain-containing protein</fullName>
    </recommendedName>
</protein>
<dbReference type="InterPro" id="IPR002938">
    <property type="entry name" value="FAD-bd"/>
</dbReference>
<evidence type="ECO:0000256" key="1">
    <source>
        <dbReference type="ARBA" id="ARBA00023002"/>
    </source>
</evidence>
<dbReference type="EMBL" id="MUMY01000021">
    <property type="protein sequence ID" value="ONM46717.1"/>
    <property type="molecule type" value="Genomic_DNA"/>
</dbReference>
<dbReference type="InterPro" id="IPR050631">
    <property type="entry name" value="PheA/TfdB_FAD_monoxygenase"/>
</dbReference>
<proteinExistence type="predicted"/>
<dbReference type="PRINTS" id="PR00420">
    <property type="entry name" value="RNGMNOXGNASE"/>
</dbReference>
<dbReference type="PANTHER" id="PTHR43476:SF3">
    <property type="entry name" value="FAD-BINDING MONOOXYGENASE"/>
    <property type="match status" value="1"/>
</dbReference>
<sequence length="387" mass="42147">MTAAHTTGGRTTAARAAETAALELDCVILGAGVGGALLALLLGRKGQRVLVVESKPGVSPRGADILKPRGIRVLAEHGLLDELMLRQVLQRQVIDFHHDGSLLFSYDFAEHTEFGYFLIAPYAETVGTILAACSELSNVGIRFGRRMVDMRVAGSRVVEAVLDDGTVVRARAFVDSSGSSSPLSDFPAATRVVSRHGHVLWMATVPATPSVIARNRLYFDSSGWLAYFYPVTTELARIFVGIPQGLDVPVFRERSIDLTAQLATFVTYSDDALALLDPGRFAPAPVSVYHRTPYHRGNVIRLGSAVFSPHPMTGQGMSYTMEDATVLAEILTEARDCDLEQLVQQRYQPRQSMHAELIAYGDALANSYSDRTAYLNAHRAQFHGGDR</sequence>
<dbReference type="GO" id="GO:0071949">
    <property type="term" value="F:FAD binding"/>
    <property type="evidence" value="ECO:0007669"/>
    <property type="project" value="InterPro"/>
</dbReference>
<organism evidence="3 4">
    <name type="scientific">Nocardia donostiensis</name>
    <dbReference type="NCBI Taxonomy" id="1538463"/>
    <lineage>
        <taxon>Bacteria</taxon>
        <taxon>Bacillati</taxon>
        <taxon>Actinomycetota</taxon>
        <taxon>Actinomycetes</taxon>
        <taxon>Mycobacteriales</taxon>
        <taxon>Nocardiaceae</taxon>
        <taxon>Nocardia</taxon>
    </lineage>
</organism>
<dbReference type="Proteomes" id="UP000188836">
    <property type="component" value="Unassembled WGS sequence"/>
</dbReference>
<gene>
    <name evidence="3" type="ORF">B0T46_21855</name>
</gene>
<dbReference type="AlphaFoldDB" id="A0A1W0B9X7"/>
<dbReference type="OrthoDB" id="9766816at2"/>
<evidence type="ECO:0000313" key="3">
    <source>
        <dbReference type="EMBL" id="ONM46717.1"/>
    </source>
</evidence>
<dbReference type="STRING" id="1538463.B0T36_23440"/>
<dbReference type="GO" id="GO:0008688">
    <property type="term" value="F:3-(3-hydroxyphenyl)propionate hydroxylase activity"/>
    <property type="evidence" value="ECO:0007669"/>
    <property type="project" value="TreeGrafter"/>
</dbReference>
<keyword evidence="4" id="KW-1185">Reference proteome</keyword>
<keyword evidence="1" id="KW-0560">Oxidoreductase</keyword>
<dbReference type="GO" id="GO:0019622">
    <property type="term" value="P:3-(3-hydroxy)phenylpropionate catabolic process"/>
    <property type="evidence" value="ECO:0007669"/>
    <property type="project" value="TreeGrafter"/>
</dbReference>
<evidence type="ECO:0000313" key="4">
    <source>
        <dbReference type="Proteomes" id="UP000188836"/>
    </source>
</evidence>
<dbReference type="SUPFAM" id="SSF51905">
    <property type="entry name" value="FAD/NAD(P)-binding domain"/>
    <property type="match status" value="1"/>
</dbReference>
<feature type="domain" description="FAD-binding" evidence="2">
    <location>
        <begin position="24"/>
        <end position="334"/>
    </location>
</feature>
<dbReference type="Gene3D" id="3.50.50.60">
    <property type="entry name" value="FAD/NAD(P)-binding domain"/>
    <property type="match status" value="1"/>
</dbReference>
<dbReference type="Pfam" id="PF01494">
    <property type="entry name" value="FAD_binding_3"/>
    <property type="match status" value="1"/>
</dbReference>